<evidence type="ECO:0000256" key="1">
    <source>
        <dbReference type="ARBA" id="ARBA00007692"/>
    </source>
</evidence>
<keyword evidence="2" id="KW-0806">Transcription termination</keyword>
<name>A0AA38G8Z2_TAXCH</name>
<accession>A0AA38G8Z2</accession>
<feature type="non-terminal residue" evidence="4">
    <location>
        <position position="1"/>
    </location>
</feature>
<dbReference type="GO" id="GO:0006353">
    <property type="term" value="P:DNA-templated transcription termination"/>
    <property type="evidence" value="ECO:0007669"/>
    <property type="project" value="UniProtKB-KW"/>
</dbReference>
<evidence type="ECO:0000313" key="5">
    <source>
        <dbReference type="Proteomes" id="UP000824469"/>
    </source>
</evidence>
<dbReference type="SMART" id="SM00733">
    <property type="entry name" value="Mterf"/>
    <property type="match status" value="4"/>
</dbReference>
<dbReference type="PANTHER" id="PTHR13068:SF173">
    <property type="entry name" value="EMB|CAB62602.1"/>
    <property type="match status" value="1"/>
</dbReference>
<dbReference type="PANTHER" id="PTHR13068">
    <property type="entry name" value="CGI-12 PROTEIN-RELATED"/>
    <property type="match status" value="1"/>
</dbReference>
<protein>
    <recommendedName>
        <fullName evidence="6">Mitochondrial transcription termination factor</fullName>
    </recommendedName>
</protein>
<keyword evidence="3" id="KW-0809">Transit peptide</keyword>
<evidence type="ECO:0000256" key="2">
    <source>
        <dbReference type="ARBA" id="ARBA00022472"/>
    </source>
</evidence>
<feature type="non-terminal residue" evidence="4">
    <location>
        <position position="156"/>
    </location>
</feature>
<dbReference type="Proteomes" id="UP000824469">
    <property type="component" value="Unassembled WGS sequence"/>
</dbReference>
<organism evidence="4 5">
    <name type="scientific">Taxus chinensis</name>
    <name type="common">Chinese yew</name>
    <name type="synonym">Taxus wallichiana var. chinensis</name>
    <dbReference type="NCBI Taxonomy" id="29808"/>
    <lineage>
        <taxon>Eukaryota</taxon>
        <taxon>Viridiplantae</taxon>
        <taxon>Streptophyta</taxon>
        <taxon>Embryophyta</taxon>
        <taxon>Tracheophyta</taxon>
        <taxon>Spermatophyta</taxon>
        <taxon>Pinopsida</taxon>
        <taxon>Pinidae</taxon>
        <taxon>Conifers II</taxon>
        <taxon>Cupressales</taxon>
        <taxon>Taxaceae</taxon>
        <taxon>Taxus</taxon>
    </lineage>
</organism>
<reference evidence="4 5" key="1">
    <citation type="journal article" date="2021" name="Nat. Plants">
        <title>The Taxus genome provides insights into paclitaxel biosynthesis.</title>
        <authorList>
            <person name="Xiong X."/>
            <person name="Gou J."/>
            <person name="Liao Q."/>
            <person name="Li Y."/>
            <person name="Zhou Q."/>
            <person name="Bi G."/>
            <person name="Li C."/>
            <person name="Du R."/>
            <person name="Wang X."/>
            <person name="Sun T."/>
            <person name="Guo L."/>
            <person name="Liang H."/>
            <person name="Lu P."/>
            <person name="Wu Y."/>
            <person name="Zhang Z."/>
            <person name="Ro D.K."/>
            <person name="Shang Y."/>
            <person name="Huang S."/>
            <person name="Yan J."/>
        </authorList>
    </citation>
    <scope>NUCLEOTIDE SEQUENCE [LARGE SCALE GENOMIC DNA]</scope>
    <source>
        <strain evidence="4">Ta-2019</strain>
    </source>
</reference>
<dbReference type="OMA" id="CMEPRIR"/>
<keyword evidence="2" id="KW-0804">Transcription</keyword>
<sequence>DFRPAVSQLESMGVDPSLMGKLFRRHPQLLKTRMNFGLKVQFLLKLGLEKEDMGRVIYNAPQLLGLREEKLRPTIKFLENIGVKGSSLRKVLKLKPMVLAYSVEAKLQPNINFLQNLGVNQFEIGKLVTRHPQLLTLSVEKNLEPTVSFLLELGFT</sequence>
<dbReference type="EMBL" id="JAHRHJ020000004">
    <property type="protein sequence ID" value="KAH9317535.1"/>
    <property type="molecule type" value="Genomic_DNA"/>
</dbReference>
<evidence type="ECO:0008006" key="6">
    <source>
        <dbReference type="Google" id="ProtNLM"/>
    </source>
</evidence>
<keyword evidence="5" id="KW-1185">Reference proteome</keyword>
<keyword evidence="2" id="KW-0805">Transcription regulation</keyword>
<dbReference type="InterPro" id="IPR003690">
    <property type="entry name" value="MTERF"/>
</dbReference>
<proteinExistence type="inferred from homology"/>
<comment type="caution">
    <text evidence="4">The sequence shown here is derived from an EMBL/GenBank/DDBJ whole genome shotgun (WGS) entry which is preliminary data.</text>
</comment>
<evidence type="ECO:0000256" key="3">
    <source>
        <dbReference type="ARBA" id="ARBA00022946"/>
    </source>
</evidence>
<evidence type="ECO:0000313" key="4">
    <source>
        <dbReference type="EMBL" id="KAH9317535.1"/>
    </source>
</evidence>
<comment type="similarity">
    <text evidence="1">Belongs to the mTERF family.</text>
</comment>
<dbReference type="Gene3D" id="1.25.70.10">
    <property type="entry name" value="Transcription termination factor 3, mitochondrial"/>
    <property type="match status" value="1"/>
</dbReference>
<dbReference type="AlphaFoldDB" id="A0AA38G8Z2"/>
<dbReference type="Pfam" id="PF02536">
    <property type="entry name" value="mTERF"/>
    <property type="match status" value="1"/>
</dbReference>
<dbReference type="InterPro" id="IPR038538">
    <property type="entry name" value="MTERF_sf"/>
</dbReference>
<dbReference type="GO" id="GO:0003676">
    <property type="term" value="F:nucleic acid binding"/>
    <property type="evidence" value="ECO:0007669"/>
    <property type="project" value="InterPro"/>
</dbReference>
<gene>
    <name evidence="4" type="ORF">KI387_019304</name>
</gene>